<keyword evidence="1" id="KW-1133">Transmembrane helix</keyword>
<feature type="transmembrane region" description="Helical" evidence="1">
    <location>
        <begin position="12"/>
        <end position="34"/>
    </location>
</feature>
<keyword evidence="1" id="KW-0472">Membrane</keyword>
<gene>
    <name evidence="2" type="ORF">L486_04240</name>
</gene>
<keyword evidence="3" id="KW-1185">Reference proteome</keyword>
<protein>
    <submittedName>
        <fullName evidence="2">Uncharacterized protein</fullName>
    </submittedName>
</protein>
<name>A0A1B9IRV9_9TREE</name>
<dbReference type="AlphaFoldDB" id="A0A1B9IRV9"/>
<keyword evidence="1" id="KW-0812">Transmembrane</keyword>
<evidence type="ECO:0000313" key="3">
    <source>
        <dbReference type="Proteomes" id="UP000092583"/>
    </source>
</evidence>
<evidence type="ECO:0000256" key="1">
    <source>
        <dbReference type="SAM" id="Phobius"/>
    </source>
</evidence>
<dbReference type="EMBL" id="KI669462">
    <property type="protein sequence ID" value="OCF58210.1"/>
    <property type="molecule type" value="Genomic_DNA"/>
</dbReference>
<organism evidence="2 3">
    <name type="scientific">Kwoniella mangroviensis CBS 10435</name>
    <dbReference type="NCBI Taxonomy" id="1331196"/>
    <lineage>
        <taxon>Eukaryota</taxon>
        <taxon>Fungi</taxon>
        <taxon>Dikarya</taxon>
        <taxon>Basidiomycota</taxon>
        <taxon>Agaricomycotina</taxon>
        <taxon>Tremellomycetes</taxon>
        <taxon>Tremellales</taxon>
        <taxon>Cryptococcaceae</taxon>
        <taxon>Kwoniella</taxon>
    </lineage>
</organism>
<accession>A0A1B9IRV9</accession>
<sequence>MFPAYGTMMSPYYAGGLGVPYMMGGYGGMGYGLGAGMYGMGMGMGYPYGMIATNPYAYNQYVSPYKP</sequence>
<dbReference type="Proteomes" id="UP000092583">
    <property type="component" value="Unassembled WGS sequence"/>
</dbReference>
<reference evidence="2 3" key="1">
    <citation type="submission" date="2013-07" db="EMBL/GenBank/DDBJ databases">
        <title>The Genome Sequence of Kwoniella mangroviensis CBS10435.</title>
        <authorList>
            <consortium name="The Broad Institute Genome Sequencing Platform"/>
            <person name="Cuomo C."/>
            <person name="Litvintseva A."/>
            <person name="Chen Y."/>
            <person name="Heitman J."/>
            <person name="Sun S."/>
            <person name="Springer D."/>
            <person name="Dromer F."/>
            <person name="Young S.K."/>
            <person name="Zeng Q."/>
            <person name="Gargeya S."/>
            <person name="Fitzgerald M."/>
            <person name="Abouelleil A."/>
            <person name="Alvarado L."/>
            <person name="Berlin A.M."/>
            <person name="Chapman S.B."/>
            <person name="Dewar J."/>
            <person name="Goldberg J."/>
            <person name="Griggs A."/>
            <person name="Gujja S."/>
            <person name="Hansen M."/>
            <person name="Howarth C."/>
            <person name="Imamovic A."/>
            <person name="Larimer J."/>
            <person name="McCowan C."/>
            <person name="Murphy C."/>
            <person name="Pearson M."/>
            <person name="Priest M."/>
            <person name="Roberts A."/>
            <person name="Saif S."/>
            <person name="Shea T."/>
            <person name="Sykes S."/>
            <person name="Wortman J."/>
            <person name="Nusbaum C."/>
            <person name="Birren B."/>
        </authorList>
    </citation>
    <scope>NUCLEOTIDE SEQUENCE [LARGE SCALE GENOMIC DNA]</scope>
    <source>
        <strain evidence="2 3">CBS 10435</strain>
    </source>
</reference>
<reference evidence="3" key="2">
    <citation type="submission" date="2013-12" db="EMBL/GenBank/DDBJ databases">
        <title>Evolution of pathogenesis and genome organization in the Tremellales.</title>
        <authorList>
            <person name="Cuomo C."/>
            <person name="Litvintseva A."/>
            <person name="Heitman J."/>
            <person name="Chen Y."/>
            <person name="Sun S."/>
            <person name="Springer D."/>
            <person name="Dromer F."/>
            <person name="Young S."/>
            <person name="Zeng Q."/>
            <person name="Chapman S."/>
            <person name="Gujja S."/>
            <person name="Saif S."/>
            <person name="Birren B."/>
        </authorList>
    </citation>
    <scope>NUCLEOTIDE SEQUENCE [LARGE SCALE GENOMIC DNA]</scope>
    <source>
        <strain evidence="3">CBS 10435</strain>
    </source>
</reference>
<proteinExistence type="predicted"/>
<evidence type="ECO:0000313" key="2">
    <source>
        <dbReference type="EMBL" id="OCF58210.1"/>
    </source>
</evidence>